<dbReference type="GO" id="GO:1902560">
    <property type="term" value="C:GMP reductase complex"/>
    <property type="evidence" value="ECO:0007669"/>
    <property type="project" value="InterPro"/>
</dbReference>
<feature type="binding site" evidence="13">
    <location>
        <position position="452"/>
    </location>
    <ligand>
        <name>K(+)</name>
        <dbReference type="ChEBI" id="CHEBI:29103"/>
    </ligand>
</feature>
<proteinExistence type="inferred from homology"/>
<dbReference type="HAMAP" id="MF_00596">
    <property type="entry name" value="GMP_reduct_type1"/>
    <property type="match status" value="1"/>
</dbReference>
<dbReference type="GO" id="GO:0003920">
    <property type="term" value="F:GMP reductase activity"/>
    <property type="evidence" value="ECO:0007669"/>
    <property type="project" value="UniProtKB-UniRule"/>
</dbReference>
<comment type="pathway">
    <text evidence="15">Purine metabolism; XMP biosynthesis via de novo pathway; XMP from IMP: step 1/1.</text>
</comment>
<dbReference type="UniPathway" id="UPA00601">
    <property type="reaction ID" value="UER00295"/>
</dbReference>
<feature type="binding site" evidence="13">
    <location>
        <begin position="163"/>
        <end position="164"/>
    </location>
    <ligand>
        <name>NADP(+)</name>
        <dbReference type="ChEBI" id="CHEBI:58349"/>
        <note>ligand shared between two neighboring subunits</note>
    </ligand>
</feature>
<evidence type="ECO:0000256" key="8">
    <source>
        <dbReference type="ARBA" id="ARBA00023122"/>
    </source>
</evidence>
<evidence type="ECO:0000313" key="18">
    <source>
        <dbReference type="Proteomes" id="UP000419144"/>
    </source>
</evidence>
<comment type="function">
    <text evidence="10 13">Catalyzes the irreversible NADPH-dependent deamination of GMP to IMP. It functions in the conversion of nucleobase, nucleoside and nucleotide derivatives of G to A nucleotides, and in maintaining the intracellular balance of A and G nucleotides.</text>
</comment>
<dbReference type="NCBIfam" id="TIGR01302">
    <property type="entry name" value="IMP_dehydrog"/>
    <property type="match status" value="1"/>
</dbReference>
<dbReference type="SMART" id="SM01240">
    <property type="entry name" value="IMPDH"/>
    <property type="match status" value="1"/>
</dbReference>
<keyword evidence="5 13" id="KW-0521">NADP</keyword>
<keyword evidence="3 13" id="KW-0479">Metal-binding</keyword>
<feature type="binding site" evidence="13">
    <location>
        <position position="455"/>
    </location>
    <ligand>
        <name>K(+)</name>
        <dbReference type="ChEBI" id="CHEBI:29103"/>
    </ligand>
</feature>
<dbReference type="InterPro" id="IPR005993">
    <property type="entry name" value="GMPR"/>
</dbReference>
<gene>
    <name evidence="13" type="primary">GMPR</name>
    <name evidence="17" type="ORF">LtaPh_1708500</name>
</gene>
<comment type="catalytic activity">
    <reaction evidence="15">
        <text>IMP + NAD(+) + H2O = XMP + NADH + H(+)</text>
        <dbReference type="Rhea" id="RHEA:11708"/>
        <dbReference type="ChEBI" id="CHEBI:15377"/>
        <dbReference type="ChEBI" id="CHEBI:15378"/>
        <dbReference type="ChEBI" id="CHEBI:57464"/>
        <dbReference type="ChEBI" id="CHEBI:57540"/>
        <dbReference type="ChEBI" id="CHEBI:57945"/>
        <dbReference type="ChEBI" id="CHEBI:58053"/>
        <dbReference type="EC" id="1.1.1.205"/>
    </reaction>
</comment>
<feature type="binding site" evidence="13">
    <location>
        <begin position="508"/>
        <end position="509"/>
    </location>
    <ligand>
        <name>GMP</name>
        <dbReference type="ChEBI" id="CHEBI:58115"/>
    </ligand>
</feature>
<comment type="subunit">
    <text evidence="1 13">Homotetramer.</text>
</comment>
<reference evidence="17" key="1">
    <citation type="submission" date="2019-11" db="EMBL/GenBank/DDBJ databases">
        <title>Leishmania tarentolae CDS.</title>
        <authorList>
            <person name="Goto Y."/>
            <person name="Yamagishi J."/>
        </authorList>
    </citation>
    <scope>NUCLEOTIDE SEQUENCE [LARGE SCALE GENOMIC DNA]</scope>
    <source>
        <strain evidence="17">Parrot Tar II</strain>
    </source>
</reference>
<keyword evidence="7 13" id="KW-0560">Oxidoreductase</keyword>
<dbReference type="GO" id="GO:0006177">
    <property type="term" value="P:GMP biosynthetic process"/>
    <property type="evidence" value="ECO:0007669"/>
    <property type="project" value="UniProtKB-KW"/>
</dbReference>
<evidence type="ECO:0000256" key="4">
    <source>
        <dbReference type="ARBA" id="ARBA00022737"/>
    </source>
</evidence>
<dbReference type="CDD" id="cd00381">
    <property type="entry name" value="IMPDH"/>
    <property type="match status" value="1"/>
</dbReference>
<comment type="similarity">
    <text evidence="13">Belongs to the IMPDH/GMPR family. GuaC type 1 subfamily.</text>
</comment>
<dbReference type="CDD" id="cd04601">
    <property type="entry name" value="CBS_pair_IMPDH"/>
    <property type="match status" value="1"/>
</dbReference>
<dbReference type="InterPro" id="IPR015875">
    <property type="entry name" value="IMP_DH/GMP_Rdtase_CS"/>
</dbReference>
<comment type="catalytic activity">
    <reaction evidence="11 13">
        <text>IMP + NH4(+) + NADP(+) = GMP + NADPH + 2 H(+)</text>
        <dbReference type="Rhea" id="RHEA:17185"/>
        <dbReference type="ChEBI" id="CHEBI:15378"/>
        <dbReference type="ChEBI" id="CHEBI:28938"/>
        <dbReference type="ChEBI" id="CHEBI:57783"/>
        <dbReference type="ChEBI" id="CHEBI:58053"/>
        <dbReference type="ChEBI" id="CHEBI:58115"/>
        <dbReference type="ChEBI" id="CHEBI:58349"/>
        <dbReference type="EC" id="1.7.1.7"/>
    </reaction>
</comment>
<keyword evidence="8 14" id="KW-0129">CBS domain</keyword>
<evidence type="ECO:0000256" key="1">
    <source>
        <dbReference type="ARBA" id="ARBA00011881"/>
    </source>
</evidence>
<dbReference type="GO" id="GO:0006144">
    <property type="term" value="P:purine nucleobase metabolic process"/>
    <property type="evidence" value="ECO:0007669"/>
    <property type="project" value="UniProtKB-KW"/>
</dbReference>
<dbReference type="InterPro" id="IPR005990">
    <property type="entry name" value="IMP_DH"/>
</dbReference>
<keyword evidence="15" id="KW-0332">GMP biosynthesis</keyword>
<feature type="domain" description="CBS" evidence="16">
    <location>
        <begin position="232"/>
        <end position="295"/>
    </location>
</feature>
<dbReference type="AlphaFoldDB" id="A0A640KEW8"/>
<feature type="domain" description="CBS" evidence="16">
    <location>
        <begin position="297"/>
        <end position="357"/>
    </location>
</feature>
<dbReference type="Pfam" id="PF00571">
    <property type="entry name" value="CBS"/>
    <property type="match status" value="1"/>
</dbReference>
<dbReference type="OrthoDB" id="418595at2759"/>
<comment type="caution">
    <text evidence="17">The sequence shown here is derived from an EMBL/GenBank/DDBJ whole genome shotgun (WGS) entry which is preliminary data.</text>
</comment>
<evidence type="ECO:0000259" key="16">
    <source>
        <dbReference type="PROSITE" id="PS51371"/>
    </source>
</evidence>
<evidence type="ECO:0000256" key="3">
    <source>
        <dbReference type="ARBA" id="ARBA00022723"/>
    </source>
</evidence>
<dbReference type="PANTHER" id="PTHR11911:SF122">
    <property type="entry name" value="GMP REDUCTASE"/>
    <property type="match status" value="1"/>
</dbReference>
<feature type="binding site" evidence="13">
    <location>
        <begin position="485"/>
        <end position="487"/>
    </location>
    <ligand>
        <name>GMP</name>
        <dbReference type="ChEBI" id="CHEBI:58115"/>
    </ligand>
</feature>
<organism evidence="17 18">
    <name type="scientific">Leishmania tarentolae</name>
    <name type="common">Sauroleishmania tarentolae</name>
    <dbReference type="NCBI Taxonomy" id="5689"/>
    <lineage>
        <taxon>Eukaryota</taxon>
        <taxon>Discoba</taxon>
        <taxon>Euglenozoa</taxon>
        <taxon>Kinetoplastea</taxon>
        <taxon>Metakinetoplastina</taxon>
        <taxon>Trypanosomatida</taxon>
        <taxon>Trypanosomatidae</taxon>
        <taxon>Leishmaniinae</taxon>
        <taxon>Leishmania</taxon>
        <taxon>lizard Leishmania</taxon>
    </lineage>
</organism>
<dbReference type="FunFam" id="3.20.20.70:FF:000003">
    <property type="entry name" value="GMP reductase"/>
    <property type="match status" value="1"/>
</dbReference>
<evidence type="ECO:0000256" key="11">
    <source>
        <dbReference type="ARBA" id="ARBA00048616"/>
    </source>
</evidence>
<protein>
    <recommendedName>
        <fullName evidence="13">GMP reductase</fullName>
        <shortName evidence="13">GMPR</shortName>
        <ecNumber evidence="13">1.7.1.7</ecNumber>
    </recommendedName>
    <alternativeName>
        <fullName evidence="13">Guanosine 5'-monophosphate oxidoreductase</fullName>
        <shortName evidence="13">Guanosine monophosphate reductase</shortName>
    </alternativeName>
</protein>
<feature type="binding site" description="in other chain" evidence="13">
    <location>
        <begin position="446"/>
        <end position="447"/>
    </location>
    <ligand>
        <name>NADP(+)</name>
        <dbReference type="ChEBI" id="CHEBI:58349"/>
        <note>ligand shared between two neighboring subunits</note>
    </ligand>
</feature>
<keyword evidence="6 13" id="KW-0630">Potassium</keyword>
<feature type="active site" description="Thioimidate intermediate" evidence="13">
    <location>
        <position position="452"/>
    </location>
</feature>
<dbReference type="InterPro" id="IPR013785">
    <property type="entry name" value="Aldolase_TIM"/>
</dbReference>
<dbReference type="InterPro" id="IPR000644">
    <property type="entry name" value="CBS_dom"/>
</dbReference>
<comment type="caution">
    <text evidence="13">Lacks conserved residue(s) required for the propagation of feature annotation.</text>
</comment>
<keyword evidence="18" id="KW-1185">Reference proteome</keyword>
<dbReference type="PROSITE" id="PS51371">
    <property type="entry name" value="CBS"/>
    <property type="match status" value="2"/>
</dbReference>
<keyword evidence="9" id="KW-0576">Peroxisome</keyword>
<evidence type="ECO:0000256" key="15">
    <source>
        <dbReference type="RuleBase" id="RU003928"/>
    </source>
</evidence>
<dbReference type="GO" id="GO:0006183">
    <property type="term" value="P:GTP biosynthetic process"/>
    <property type="evidence" value="ECO:0007669"/>
    <property type="project" value="TreeGrafter"/>
</dbReference>
<dbReference type="SMART" id="SM00116">
    <property type="entry name" value="CBS"/>
    <property type="match status" value="2"/>
</dbReference>
<dbReference type="EMBL" id="BLBS01000022">
    <property type="protein sequence ID" value="GET87635.1"/>
    <property type="molecule type" value="Genomic_DNA"/>
</dbReference>
<dbReference type="InterPro" id="IPR001093">
    <property type="entry name" value="IMP_DH_GMPRt"/>
</dbReference>
<feature type="binding site" description="in other chain" evidence="13">
    <location>
        <position position="535"/>
    </location>
    <ligand>
        <name>NADP(+)</name>
        <dbReference type="ChEBI" id="CHEBI:58349"/>
        <note>ligand shared between two neighboring subunits</note>
    </ligand>
</feature>
<dbReference type="Proteomes" id="UP000419144">
    <property type="component" value="Unassembled WGS sequence"/>
</dbReference>
<feature type="binding site" description="in other chain" evidence="13">
    <location>
        <position position="211"/>
    </location>
    <ligand>
        <name>NADP(+)</name>
        <dbReference type="ChEBI" id="CHEBI:58349"/>
        <note>ligand shared between two neighboring subunits</note>
    </ligand>
</feature>
<feature type="active site" description="Proton donor/acceptor" evidence="13">
    <location>
        <position position="454"/>
    </location>
</feature>
<evidence type="ECO:0000313" key="17">
    <source>
        <dbReference type="EMBL" id="GET87635.1"/>
    </source>
</evidence>
<feature type="binding site" evidence="13">
    <location>
        <position position="447"/>
    </location>
    <ligand>
        <name>K(+)</name>
        <dbReference type="ChEBI" id="CHEBI:29103"/>
    </ligand>
</feature>
<keyword evidence="15" id="KW-0520">NAD</keyword>
<dbReference type="SUPFAM" id="SSF54631">
    <property type="entry name" value="CBS-domain pair"/>
    <property type="match status" value="1"/>
</dbReference>
<feature type="binding site" evidence="13">
    <location>
        <position position="449"/>
    </location>
    <ligand>
        <name>K(+)</name>
        <dbReference type="ChEBI" id="CHEBI:29103"/>
    </ligand>
</feature>
<dbReference type="GO" id="GO:0046872">
    <property type="term" value="F:metal ion binding"/>
    <property type="evidence" value="ECO:0007669"/>
    <property type="project" value="UniProtKB-KW"/>
</dbReference>
<dbReference type="GO" id="GO:0003938">
    <property type="term" value="F:IMP dehydrogenase activity"/>
    <property type="evidence" value="ECO:0007669"/>
    <property type="project" value="UniProtKB-EC"/>
</dbReference>
<dbReference type="PANTHER" id="PTHR11911">
    <property type="entry name" value="INOSINE-5-MONOPHOSPHATE DEHYDROGENASE RELATED"/>
    <property type="match status" value="1"/>
</dbReference>
<keyword evidence="15" id="KW-0658">Purine biosynthesis</keyword>
<dbReference type="PROSITE" id="PS00487">
    <property type="entry name" value="IMP_DH_GMP_RED"/>
    <property type="match status" value="1"/>
</dbReference>
<feature type="binding site" evidence="13">
    <location>
        <begin position="534"/>
        <end position="536"/>
    </location>
    <ligand>
        <name>GMP</name>
        <dbReference type="ChEBI" id="CHEBI:58115"/>
    </ligand>
</feature>
<evidence type="ECO:0000256" key="10">
    <source>
        <dbReference type="ARBA" id="ARBA00037691"/>
    </source>
</evidence>
<dbReference type="SUPFAM" id="SSF51412">
    <property type="entry name" value="Inosine monophosphate dehydrogenase (IMPDH)"/>
    <property type="match status" value="1"/>
</dbReference>
<keyword evidence="4" id="KW-0677">Repeat</keyword>
<name>A0A640KEW8_LEITA</name>
<sequence length="625" mass="66651">MPPHQQSAWLYMELPVSPDGCMSAGGWLCACACVPVCRGAKGVATRNPKDGKKAIKQREGGRGRLRSRLPCAVCSVSALHSTSPRLLPPPRLTPFSHHLRSSTRTAFAVSIRIHIRAQLTHPRFLYLCLTWLRMAALGSLPTIPEGLTYDDVLLIPQRSPVRSRKAVTTSTRLSHRIHLKIPIVASNMDTVCEDKTAVTMAREGGIGILHRFCSVEEQCAMVRKVKRAQSFLIEDPRMILPSATKGEALEELNWSGRKGGVSCLMVVEDFTSRRLCGVLSKSDLVFATDSALVETLMTPVSRMVVSTNTAITLEEAREVMHTRRTSNIPLLGPKGELLYLITQSDIVKLTGNRNAALDARGRLIVGAAIGVKEEDHKRAAALVDAGADVLVVDIAHGHSDICIDMVKALKASPLTNKVDIIAGNIATAEAAQDLIDAGADGLKIGVGPGSICITRLVAGSGVPQLSAVMECARVAKKHGVPCIADGGIKTAGDICKAIAAGADTVMLGNMLAGTEEAPGRVLVKDGKKVKIIRGMAGFGANISKAEREKRLDEDVFNDLVPEGVEGSVPCKGPLAPILKQLVGGLRSGISYCGAHSIAEMQQRARFVRMSGAGLRESGSHDISKL</sequence>
<dbReference type="GO" id="GO:0005737">
    <property type="term" value="C:cytoplasm"/>
    <property type="evidence" value="ECO:0007669"/>
    <property type="project" value="TreeGrafter"/>
</dbReference>
<feature type="binding site" description="in other chain" evidence="13">
    <location>
        <begin position="393"/>
        <end position="395"/>
    </location>
    <ligand>
        <name>NADP(+)</name>
        <dbReference type="ChEBI" id="CHEBI:58349"/>
        <note>ligand shared between two neighboring subunits</note>
    </ligand>
</feature>
<dbReference type="Gene3D" id="3.20.20.70">
    <property type="entry name" value="Aldolase class I"/>
    <property type="match status" value="1"/>
</dbReference>
<feature type="binding site" evidence="13">
    <location>
        <begin position="587"/>
        <end position="590"/>
    </location>
    <ligand>
        <name>NADP(+)</name>
        <dbReference type="ChEBI" id="CHEBI:58349"/>
        <note>ligand shared between two neighboring subunits</note>
    </ligand>
</feature>
<evidence type="ECO:0000256" key="6">
    <source>
        <dbReference type="ARBA" id="ARBA00022958"/>
    </source>
</evidence>
<dbReference type="EC" id="1.7.1.7" evidence="13"/>
<dbReference type="Pfam" id="PF00478">
    <property type="entry name" value="IMPDH"/>
    <property type="match status" value="1"/>
</dbReference>
<dbReference type="InterPro" id="IPR046342">
    <property type="entry name" value="CBS_dom_sf"/>
</dbReference>
<keyword evidence="2 13" id="KW-0659">Purine metabolism</keyword>
<evidence type="ECO:0000256" key="14">
    <source>
        <dbReference type="PROSITE-ProRule" id="PRU00703"/>
    </source>
</evidence>
<dbReference type="VEuPathDB" id="TriTrypDB:LtaPh_1708500"/>
<evidence type="ECO:0000256" key="13">
    <source>
        <dbReference type="HAMAP-Rule" id="MF_03195"/>
    </source>
</evidence>
<accession>A0A640KEW8</accession>
<evidence type="ECO:0000256" key="2">
    <source>
        <dbReference type="ARBA" id="ARBA00022631"/>
    </source>
</evidence>
<keyword evidence="12" id="KW-0327">Glycosome</keyword>
<evidence type="ECO:0000256" key="12">
    <source>
        <dbReference type="ARBA" id="ARBA00084116"/>
    </source>
</evidence>
<evidence type="ECO:0000256" key="9">
    <source>
        <dbReference type="ARBA" id="ARBA00023140"/>
    </source>
</evidence>
<evidence type="ECO:0000256" key="7">
    <source>
        <dbReference type="ARBA" id="ARBA00023002"/>
    </source>
</evidence>
<evidence type="ECO:0000256" key="5">
    <source>
        <dbReference type="ARBA" id="ARBA00022857"/>
    </source>
</evidence>